<name>A0A2S7WM46_9FLAO</name>
<evidence type="ECO:0000256" key="10">
    <source>
        <dbReference type="ARBA" id="ARBA00023002"/>
    </source>
</evidence>
<keyword evidence="8" id="KW-0862">Zinc</keyword>
<keyword evidence="11" id="KW-0443">Lipid metabolism</keyword>
<feature type="transmembrane region" description="Helical" evidence="14">
    <location>
        <begin position="129"/>
        <end position="147"/>
    </location>
</feature>
<evidence type="ECO:0000313" key="17">
    <source>
        <dbReference type="Proteomes" id="UP000238882"/>
    </source>
</evidence>
<dbReference type="InterPro" id="IPR014430">
    <property type="entry name" value="Scs7"/>
</dbReference>
<dbReference type="GO" id="GO:0080132">
    <property type="term" value="F:fatty acid 2-hydroxylase activity"/>
    <property type="evidence" value="ECO:0007669"/>
    <property type="project" value="InterPro"/>
</dbReference>
<keyword evidence="4 14" id="KW-0812">Transmembrane</keyword>
<organism evidence="16 17">
    <name type="scientific">Polaribacter porphyrae</name>
    <dbReference type="NCBI Taxonomy" id="1137780"/>
    <lineage>
        <taxon>Bacteria</taxon>
        <taxon>Pseudomonadati</taxon>
        <taxon>Bacteroidota</taxon>
        <taxon>Flavobacteriia</taxon>
        <taxon>Flavobacteriales</taxon>
        <taxon>Flavobacteriaceae</taxon>
    </lineage>
</organism>
<evidence type="ECO:0000256" key="8">
    <source>
        <dbReference type="ARBA" id="ARBA00022833"/>
    </source>
</evidence>
<dbReference type="GO" id="GO:0016020">
    <property type="term" value="C:membrane"/>
    <property type="evidence" value="ECO:0007669"/>
    <property type="project" value="InterPro"/>
</dbReference>
<comment type="subcellular location">
    <subcellularLocation>
        <location evidence="2">Endoplasmic reticulum membrane</location>
        <topology evidence="2">Multi-pass membrane protein</topology>
    </subcellularLocation>
</comment>
<feature type="transmembrane region" description="Helical" evidence="14">
    <location>
        <begin position="46"/>
        <end position="67"/>
    </location>
</feature>
<dbReference type="AlphaFoldDB" id="A0A2S7WM46"/>
<dbReference type="PANTHER" id="PTHR12863:SF1">
    <property type="entry name" value="FATTY ACID 2-HYDROXYLASE"/>
    <property type="match status" value="1"/>
</dbReference>
<dbReference type="GO" id="GO:0006633">
    <property type="term" value="P:fatty acid biosynthetic process"/>
    <property type="evidence" value="ECO:0007669"/>
    <property type="project" value="UniProtKB-KW"/>
</dbReference>
<keyword evidence="12 14" id="KW-0472">Membrane</keyword>
<dbReference type="Proteomes" id="UP000238882">
    <property type="component" value="Unassembled WGS sequence"/>
</dbReference>
<evidence type="ECO:0000256" key="1">
    <source>
        <dbReference type="ARBA" id="ARBA00001947"/>
    </source>
</evidence>
<evidence type="ECO:0000313" key="16">
    <source>
        <dbReference type="EMBL" id="PQJ78653.1"/>
    </source>
</evidence>
<gene>
    <name evidence="16" type="ORF">BTO18_05390</name>
</gene>
<evidence type="ECO:0000256" key="4">
    <source>
        <dbReference type="ARBA" id="ARBA00022692"/>
    </source>
</evidence>
<evidence type="ECO:0000256" key="14">
    <source>
        <dbReference type="SAM" id="Phobius"/>
    </source>
</evidence>
<feature type="domain" description="Fatty acid hydroxylase" evidence="15">
    <location>
        <begin position="53"/>
        <end position="193"/>
    </location>
</feature>
<dbReference type="GO" id="GO:0005506">
    <property type="term" value="F:iron ion binding"/>
    <property type="evidence" value="ECO:0007669"/>
    <property type="project" value="InterPro"/>
</dbReference>
<evidence type="ECO:0000256" key="5">
    <source>
        <dbReference type="ARBA" id="ARBA00022723"/>
    </source>
</evidence>
<keyword evidence="3" id="KW-0444">Lipid biosynthesis</keyword>
<keyword evidence="5" id="KW-0479">Metal-binding</keyword>
<feature type="transmembrane region" description="Helical" evidence="14">
    <location>
        <begin position="101"/>
        <end position="123"/>
    </location>
</feature>
<keyword evidence="17" id="KW-1185">Reference proteome</keyword>
<evidence type="ECO:0000256" key="13">
    <source>
        <dbReference type="ARBA" id="ARBA00023160"/>
    </source>
</evidence>
<dbReference type="PANTHER" id="PTHR12863">
    <property type="entry name" value="FATTY ACID HYDROXYLASE"/>
    <property type="match status" value="1"/>
</dbReference>
<comment type="caution">
    <text evidence="16">The sequence shown here is derived from an EMBL/GenBank/DDBJ whole genome shotgun (WGS) entry which is preliminary data.</text>
</comment>
<evidence type="ECO:0000256" key="12">
    <source>
        <dbReference type="ARBA" id="ARBA00023136"/>
    </source>
</evidence>
<evidence type="ECO:0000259" key="15">
    <source>
        <dbReference type="Pfam" id="PF04116"/>
    </source>
</evidence>
<evidence type="ECO:0000256" key="11">
    <source>
        <dbReference type="ARBA" id="ARBA00023098"/>
    </source>
</evidence>
<dbReference type="RefSeq" id="WP_105015244.1">
    <property type="nucleotide sequence ID" value="NZ_MSCN01000001.1"/>
</dbReference>
<comment type="cofactor">
    <cofactor evidence="1">
        <name>Zn(2+)</name>
        <dbReference type="ChEBI" id="CHEBI:29105"/>
    </cofactor>
</comment>
<evidence type="ECO:0000256" key="3">
    <source>
        <dbReference type="ARBA" id="ARBA00022516"/>
    </source>
</evidence>
<dbReference type="OrthoDB" id="9784228at2"/>
<keyword evidence="7" id="KW-0276">Fatty acid metabolism</keyword>
<dbReference type="EMBL" id="MSCN01000001">
    <property type="protein sequence ID" value="PQJ78653.1"/>
    <property type="molecule type" value="Genomic_DNA"/>
</dbReference>
<reference evidence="16 17" key="1">
    <citation type="submission" date="2016-12" db="EMBL/GenBank/DDBJ databases">
        <title>Trade-off between light-utilization and light-protection in marine flavobacteria.</title>
        <authorList>
            <person name="Kumagai Y."/>
            <person name="Yoshizawa S."/>
            <person name="Kogure K."/>
            <person name="Iwasaki W."/>
        </authorList>
    </citation>
    <scope>NUCLEOTIDE SEQUENCE [LARGE SCALE GENOMIC DNA]</scope>
    <source>
        <strain evidence="16 17">NBRC 108759</strain>
    </source>
</reference>
<keyword evidence="10" id="KW-0560">Oxidoreductase</keyword>
<dbReference type="InterPro" id="IPR006694">
    <property type="entry name" value="Fatty_acid_hydroxylase"/>
</dbReference>
<keyword evidence="6" id="KW-0256">Endoplasmic reticulum</keyword>
<proteinExistence type="predicted"/>
<evidence type="ECO:0000256" key="9">
    <source>
        <dbReference type="ARBA" id="ARBA00022989"/>
    </source>
</evidence>
<sequence length="215" mass="25874">MKSNMASENHFLLHFFASRNPKFVLLKIIPILVFYCVVIFKSEIAFYKIVGYFLIGLFSWSFFEYIVHRVAYHKRTKSRGVQWFLDAFHLHHHNNLMDYRVLNAGVLLIYPLTIIILGIVYLLTSNLVFVSSFGLGMTLYYLLYEYIHYQIHKKRHKKGYLNMLQKYHLHHHYKNWNKNFGNTITIWDKVFNTYDVNYKHLILTDNQVNDLILKE</sequence>
<protein>
    <recommendedName>
        <fullName evidence="15">Fatty acid hydroxylase domain-containing protein</fullName>
    </recommendedName>
</protein>
<evidence type="ECO:0000256" key="7">
    <source>
        <dbReference type="ARBA" id="ARBA00022832"/>
    </source>
</evidence>
<accession>A0A2S7WM46</accession>
<keyword evidence="13" id="KW-0275">Fatty acid biosynthesis</keyword>
<evidence type="ECO:0000256" key="6">
    <source>
        <dbReference type="ARBA" id="ARBA00022824"/>
    </source>
</evidence>
<evidence type="ECO:0000256" key="2">
    <source>
        <dbReference type="ARBA" id="ARBA00004477"/>
    </source>
</evidence>
<keyword evidence="9 14" id="KW-1133">Transmembrane helix</keyword>
<feature type="transmembrane region" description="Helical" evidence="14">
    <location>
        <begin position="21"/>
        <end position="40"/>
    </location>
</feature>
<dbReference type="Pfam" id="PF04116">
    <property type="entry name" value="FA_hydroxylase"/>
    <property type="match status" value="1"/>
</dbReference>